<dbReference type="STRING" id="623281.SAMN05421747_11770"/>
<comment type="similarity">
    <text evidence="1">Belongs to the AHA1 family.</text>
</comment>
<evidence type="ECO:0000313" key="4">
    <source>
        <dbReference type="Proteomes" id="UP000199577"/>
    </source>
</evidence>
<dbReference type="InterPro" id="IPR013538">
    <property type="entry name" value="ASHA1/2-like_C"/>
</dbReference>
<dbReference type="OrthoDB" id="793407at2"/>
<dbReference type="AlphaFoldDB" id="A0A1I1KWQ5"/>
<dbReference type="Gene3D" id="3.30.530.20">
    <property type="match status" value="1"/>
</dbReference>
<feature type="domain" description="Activator of Hsp90 ATPase homologue 1/2-like C-terminal" evidence="2">
    <location>
        <begin position="12"/>
        <end position="151"/>
    </location>
</feature>
<sequence>MDSLTTKIEISVPREKAFDCFVNRLTHWWPKEYTWSNEKLVELSIDPVSNGLCSEIGPNGFRCDWGTVLTVDSGRSLSMKWQLTFERNPEPDADKASVVHIQFEEVKENQTCLHLIHEQFSNHGENHEKYRNAMASARGWPYLLSSFATYIHRTDCRELPESD</sequence>
<evidence type="ECO:0000256" key="1">
    <source>
        <dbReference type="ARBA" id="ARBA00006817"/>
    </source>
</evidence>
<name>A0A1I1KWQ5_9SPHI</name>
<dbReference type="Proteomes" id="UP000199577">
    <property type="component" value="Unassembled WGS sequence"/>
</dbReference>
<organism evidence="3 4">
    <name type="scientific">Parapedobacter composti</name>
    <dbReference type="NCBI Taxonomy" id="623281"/>
    <lineage>
        <taxon>Bacteria</taxon>
        <taxon>Pseudomonadati</taxon>
        <taxon>Bacteroidota</taxon>
        <taxon>Sphingobacteriia</taxon>
        <taxon>Sphingobacteriales</taxon>
        <taxon>Sphingobacteriaceae</taxon>
        <taxon>Parapedobacter</taxon>
    </lineage>
</organism>
<gene>
    <name evidence="3" type="ORF">SAMN05421747_11770</name>
</gene>
<reference evidence="3 4" key="1">
    <citation type="submission" date="2016-10" db="EMBL/GenBank/DDBJ databases">
        <authorList>
            <person name="de Groot N.N."/>
        </authorList>
    </citation>
    <scope>NUCLEOTIDE SEQUENCE [LARGE SCALE GENOMIC DNA]</scope>
    <source>
        <strain evidence="3 4">DSM 22900</strain>
    </source>
</reference>
<dbReference type="InterPro" id="IPR023393">
    <property type="entry name" value="START-like_dom_sf"/>
</dbReference>
<protein>
    <submittedName>
        <fullName evidence="3">Uncharacterized conserved protein YndB, AHSA1/START domain</fullName>
    </submittedName>
</protein>
<dbReference type="SUPFAM" id="SSF55961">
    <property type="entry name" value="Bet v1-like"/>
    <property type="match status" value="1"/>
</dbReference>
<dbReference type="EMBL" id="FOLL01000017">
    <property type="protein sequence ID" value="SFC65234.1"/>
    <property type="molecule type" value="Genomic_DNA"/>
</dbReference>
<keyword evidence="4" id="KW-1185">Reference proteome</keyword>
<dbReference type="RefSeq" id="WP_090974603.1">
    <property type="nucleotide sequence ID" value="NZ_FOLL01000017.1"/>
</dbReference>
<dbReference type="Pfam" id="PF08327">
    <property type="entry name" value="AHSA1"/>
    <property type="match status" value="1"/>
</dbReference>
<accession>A0A1I1KWQ5</accession>
<proteinExistence type="inferred from homology"/>
<evidence type="ECO:0000259" key="2">
    <source>
        <dbReference type="Pfam" id="PF08327"/>
    </source>
</evidence>
<evidence type="ECO:0000313" key="3">
    <source>
        <dbReference type="EMBL" id="SFC65234.1"/>
    </source>
</evidence>